<dbReference type="InterPro" id="IPR006139">
    <property type="entry name" value="D-isomer_2_OHA_DH_cat_dom"/>
</dbReference>
<dbReference type="InterPro" id="IPR036291">
    <property type="entry name" value="NAD(P)-bd_dom_sf"/>
</dbReference>
<dbReference type="GO" id="GO:0016616">
    <property type="term" value="F:oxidoreductase activity, acting on the CH-OH group of donors, NAD or NADP as acceptor"/>
    <property type="evidence" value="ECO:0007669"/>
    <property type="project" value="InterPro"/>
</dbReference>
<dbReference type="PANTHER" id="PTHR43761:SF1">
    <property type="entry name" value="D-ISOMER SPECIFIC 2-HYDROXYACID DEHYDROGENASE CATALYTIC DOMAIN-CONTAINING PROTEIN-RELATED"/>
    <property type="match status" value="1"/>
</dbReference>
<name>A0AAE0GTZ5_9CHLO</name>
<evidence type="ECO:0000259" key="6">
    <source>
        <dbReference type="Pfam" id="PF02826"/>
    </source>
</evidence>
<evidence type="ECO:0000259" key="5">
    <source>
        <dbReference type="Pfam" id="PF00389"/>
    </source>
</evidence>
<dbReference type="PROSITE" id="PS00670">
    <property type="entry name" value="D_2_HYDROXYACID_DH_2"/>
    <property type="match status" value="1"/>
</dbReference>
<organism evidence="7 8">
    <name type="scientific">Cymbomonas tetramitiformis</name>
    <dbReference type="NCBI Taxonomy" id="36881"/>
    <lineage>
        <taxon>Eukaryota</taxon>
        <taxon>Viridiplantae</taxon>
        <taxon>Chlorophyta</taxon>
        <taxon>Pyramimonadophyceae</taxon>
        <taxon>Pyramimonadales</taxon>
        <taxon>Pyramimonadaceae</taxon>
        <taxon>Cymbomonas</taxon>
    </lineage>
</organism>
<evidence type="ECO:0008006" key="9">
    <source>
        <dbReference type="Google" id="ProtNLM"/>
    </source>
</evidence>
<evidence type="ECO:0000256" key="2">
    <source>
        <dbReference type="ARBA" id="ARBA00023002"/>
    </source>
</evidence>
<feature type="domain" description="D-isomer specific 2-hydroxyacid dehydrogenase catalytic" evidence="5">
    <location>
        <begin position="36"/>
        <end position="335"/>
    </location>
</feature>
<sequence length="335" mass="35739">MSNNNTDAGAKKSKVVVLNCARINFDNQLDFSKLSAVAEVTQYDDSSPSPEEIIRRVSGQDVVITKELALPTELVASFPPSVSIICEAGTGYNNIDIATARVKGIAVCNVPAYSSDAVAHLVITFVLSFSCSLVAQQRMLASGRRDNFTKHLQHPHFELGGKTLGLIGGSGNIGSKVASIALALGLRVIVSSRKQPSEADMQPGVQVTTSVEELLQCSDFVSIHCPLNEATKNLIDAAALRKMKPTAFIINTARGPIINEADLIVALNEGVIAGAGLDVQTVEPPPSESPLYSMESVVLTPHIGWKRLETRQRLIDAVADNIDSFLKGIPVNVVN</sequence>
<dbReference type="InterPro" id="IPR006140">
    <property type="entry name" value="D-isomer_DH_NAD-bd"/>
</dbReference>
<dbReference type="InterPro" id="IPR029753">
    <property type="entry name" value="D-isomer_DH_CS"/>
</dbReference>
<dbReference type="EMBL" id="LGRX02002531">
    <property type="protein sequence ID" value="KAK3284048.1"/>
    <property type="molecule type" value="Genomic_DNA"/>
</dbReference>
<keyword evidence="2 4" id="KW-0560">Oxidoreductase</keyword>
<dbReference type="AlphaFoldDB" id="A0AAE0GTZ5"/>
<dbReference type="Gene3D" id="3.40.50.720">
    <property type="entry name" value="NAD(P)-binding Rossmann-like Domain"/>
    <property type="match status" value="2"/>
</dbReference>
<dbReference type="FunFam" id="3.40.50.720:FF:000203">
    <property type="entry name" value="D-3-phosphoglycerate dehydrogenase (SerA)"/>
    <property type="match status" value="1"/>
</dbReference>
<keyword evidence="3" id="KW-0520">NAD</keyword>
<evidence type="ECO:0000256" key="3">
    <source>
        <dbReference type="ARBA" id="ARBA00023027"/>
    </source>
</evidence>
<accession>A0AAE0GTZ5</accession>
<dbReference type="SUPFAM" id="SSF51735">
    <property type="entry name" value="NAD(P)-binding Rossmann-fold domains"/>
    <property type="match status" value="1"/>
</dbReference>
<evidence type="ECO:0000313" key="7">
    <source>
        <dbReference type="EMBL" id="KAK3284048.1"/>
    </source>
</evidence>
<dbReference type="Proteomes" id="UP001190700">
    <property type="component" value="Unassembled WGS sequence"/>
</dbReference>
<keyword evidence="8" id="KW-1185">Reference proteome</keyword>
<gene>
    <name evidence="7" type="ORF">CYMTET_8281</name>
</gene>
<dbReference type="Pfam" id="PF00389">
    <property type="entry name" value="2-Hacid_dh"/>
    <property type="match status" value="1"/>
</dbReference>
<evidence type="ECO:0000313" key="8">
    <source>
        <dbReference type="Proteomes" id="UP001190700"/>
    </source>
</evidence>
<comment type="caution">
    <text evidence="7">The sequence shown here is derived from an EMBL/GenBank/DDBJ whole genome shotgun (WGS) entry which is preliminary data.</text>
</comment>
<dbReference type="Pfam" id="PF02826">
    <property type="entry name" value="2-Hacid_dh_C"/>
    <property type="match status" value="1"/>
</dbReference>
<dbReference type="InterPro" id="IPR050418">
    <property type="entry name" value="D-iso_2-hydroxyacid_DH_PdxB"/>
</dbReference>
<evidence type="ECO:0000256" key="1">
    <source>
        <dbReference type="ARBA" id="ARBA00005854"/>
    </source>
</evidence>
<dbReference type="PANTHER" id="PTHR43761">
    <property type="entry name" value="D-ISOMER SPECIFIC 2-HYDROXYACID DEHYDROGENASE FAMILY PROTEIN (AFU_ORTHOLOGUE AFUA_1G13630)"/>
    <property type="match status" value="1"/>
</dbReference>
<dbReference type="GO" id="GO:0051287">
    <property type="term" value="F:NAD binding"/>
    <property type="evidence" value="ECO:0007669"/>
    <property type="project" value="InterPro"/>
</dbReference>
<protein>
    <recommendedName>
        <fullName evidence="9">Glycerate dehydrogenase</fullName>
    </recommendedName>
</protein>
<evidence type="ECO:0000256" key="4">
    <source>
        <dbReference type="RuleBase" id="RU003719"/>
    </source>
</evidence>
<comment type="similarity">
    <text evidence="1 4">Belongs to the D-isomer specific 2-hydroxyacid dehydrogenase family.</text>
</comment>
<dbReference type="SUPFAM" id="SSF52283">
    <property type="entry name" value="Formate/glycerate dehydrogenase catalytic domain-like"/>
    <property type="match status" value="1"/>
</dbReference>
<feature type="domain" description="D-isomer specific 2-hydroxyacid dehydrogenase NAD-binding" evidence="6">
    <location>
        <begin position="129"/>
        <end position="304"/>
    </location>
</feature>
<reference evidence="7 8" key="1">
    <citation type="journal article" date="2015" name="Genome Biol. Evol.">
        <title>Comparative Genomics of a Bacterivorous Green Alga Reveals Evolutionary Causalities and Consequences of Phago-Mixotrophic Mode of Nutrition.</title>
        <authorList>
            <person name="Burns J.A."/>
            <person name="Paasch A."/>
            <person name="Narechania A."/>
            <person name="Kim E."/>
        </authorList>
    </citation>
    <scope>NUCLEOTIDE SEQUENCE [LARGE SCALE GENOMIC DNA]</scope>
    <source>
        <strain evidence="7 8">PLY_AMNH</strain>
    </source>
</reference>
<dbReference type="PROSITE" id="PS00671">
    <property type="entry name" value="D_2_HYDROXYACID_DH_3"/>
    <property type="match status" value="1"/>
</dbReference>
<proteinExistence type="inferred from homology"/>